<evidence type="ECO:0000313" key="2">
    <source>
        <dbReference type="EMBL" id="SGZ29581.1"/>
    </source>
</evidence>
<sequence length="147" mass="16401">MRPDPEYHSIHGNPTRPRPTRRPIRSPPPSEPSIPSLDYYLWQCTQGTGEQQMEGCVALWIWCTDDAELFQQTTADGLTSFAGSPGDTIDETDDNTNKGVDFDMSDHSSDDLIRYSIDATANGAFGLEECDFNAEDDGSDDETWLNF</sequence>
<gene>
    <name evidence="2" type="primary">BQ5605_C051g12544</name>
    <name evidence="2" type="ORF">BQ5605_C051G12544</name>
</gene>
<name>A0A2X0MS26_9BASI</name>
<feature type="region of interest" description="Disordered" evidence="1">
    <location>
        <begin position="81"/>
        <end position="103"/>
    </location>
</feature>
<protein>
    <submittedName>
        <fullName evidence="2">BQ5605_C051g12544 protein</fullName>
    </submittedName>
</protein>
<dbReference type="EMBL" id="FQNC01000096">
    <property type="protein sequence ID" value="SGZ29581.1"/>
    <property type="molecule type" value="Genomic_DNA"/>
</dbReference>
<evidence type="ECO:0000313" key="3">
    <source>
        <dbReference type="Proteomes" id="UP000249464"/>
    </source>
</evidence>
<feature type="region of interest" description="Disordered" evidence="1">
    <location>
        <begin position="1"/>
        <end position="32"/>
    </location>
</feature>
<evidence type="ECO:0000256" key="1">
    <source>
        <dbReference type="SAM" id="MobiDB-lite"/>
    </source>
</evidence>
<dbReference type="AlphaFoldDB" id="A0A2X0MS26"/>
<organism evidence="2 3">
    <name type="scientific">Microbotryum silenes-dioicae</name>
    <dbReference type="NCBI Taxonomy" id="796604"/>
    <lineage>
        <taxon>Eukaryota</taxon>
        <taxon>Fungi</taxon>
        <taxon>Dikarya</taxon>
        <taxon>Basidiomycota</taxon>
        <taxon>Pucciniomycotina</taxon>
        <taxon>Microbotryomycetes</taxon>
        <taxon>Microbotryales</taxon>
        <taxon>Microbotryaceae</taxon>
        <taxon>Microbotryum</taxon>
    </lineage>
</organism>
<accession>A0A2X0MS26</accession>
<dbReference type="Proteomes" id="UP000249464">
    <property type="component" value="Unassembled WGS sequence"/>
</dbReference>
<keyword evidence="3" id="KW-1185">Reference proteome</keyword>
<reference evidence="2 3" key="1">
    <citation type="submission" date="2016-11" db="EMBL/GenBank/DDBJ databases">
        <authorList>
            <person name="Jaros S."/>
            <person name="Januszkiewicz K."/>
            <person name="Wedrychowicz H."/>
        </authorList>
    </citation>
    <scope>NUCLEOTIDE SEQUENCE [LARGE SCALE GENOMIC DNA]</scope>
</reference>
<proteinExistence type="predicted"/>